<proteinExistence type="predicted"/>
<reference evidence="1 2" key="1">
    <citation type="submission" date="2020-01" db="EMBL/GenBank/DDBJ databases">
        <title>Bacteria diversity of Porities sp.</title>
        <authorList>
            <person name="Wang G."/>
        </authorList>
    </citation>
    <scope>NUCLEOTIDE SEQUENCE [LARGE SCALE GENOMIC DNA]</scope>
    <source>
        <strain evidence="1 2">R33</strain>
    </source>
</reference>
<dbReference type="InterPro" id="IPR032710">
    <property type="entry name" value="NTF2-like_dom_sf"/>
</dbReference>
<evidence type="ECO:0008006" key="3">
    <source>
        <dbReference type="Google" id="ProtNLM"/>
    </source>
</evidence>
<dbReference type="InterPro" id="IPR039437">
    <property type="entry name" value="FrzH/put_lumazine-bd"/>
</dbReference>
<dbReference type="AlphaFoldDB" id="A0A6L9EA36"/>
<dbReference type="Proteomes" id="UP000475249">
    <property type="component" value="Unassembled WGS sequence"/>
</dbReference>
<comment type="caution">
    <text evidence="1">The sequence shown here is derived from an EMBL/GenBank/DDBJ whole genome shotgun (WGS) entry which is preliminary data.</text>
</comment>
<evidence type="ECO:0000313" key="2">
    <source>
        <dbReference type="Proteomes" id="UP000475249"/>
    </source>
</evidence>
<protein>
    <recommendedName>
        <fullName evidence="3">Lumazine-binding</fullName>
    </recommendedName>
</protein>
<dbReference type="SUPFAM" id="SSF54427">
    <property type="entry name" value="NTF2-like"/>
    <property type="match status" value="1"/>
</dbReference>
<dbReference type="RefSeq" id="WP_161434461.1">
    <property type="nucleotide sequence ID" value="NZ_WXYO01000002.1"/>
</dbReference>
<evidence type="ECO:0000313" key="1">
    <source>
        <dbReference type="EMBL" id="NAS11432.1"/>
    </source>
</evidence>
<dbReference type="EMBL" id="WXYO01000002">
    <property type="protein sequence ID" value="NAS11432.1"/>
    <property type="molecule type" value="Genomic_DNA"/>
</dbReference>
<name>A0A6L9EA36_9FLAO</name>
<sequence length="126" mass="14390">MNNEEKIIQQITKFLKGGDTSDLELLDQALHDKYINVQNGYFGEKGIYIIDKERYFSLISNKTFGGNPRKMEVNSIDIEGNIAMVKVSLESSELKFKSFISLVQIEDSSWKVIGNFPHVMPNLRNS</sequence>
<dbReference type="Gene3D" id="3.10.450.50">
    <property type="match status" value="1"/>
</dbReference>
<accession>A0A6L9EA36</accession>
<dbReference type="Pfam" id="PF12893">
    <property type="entry name" value="Lumazine_bd_2"/>
    <property type="match status" value="1"/>
</dbReference>
<gene>
    <name evidence="1" type="ORF">GTQ38_05435</name>
</gene>
<organism evidence="1 2">
    <name type="scientific">Poritiphilus flavus</name>
    <dbReference type="NCBI Taxonomy" id="2697053"/>
    <lineage>
        <taxon>Bacteria</taxon>
        <taxon>Pseudomonadati</taxon>
        <taxon>Bacteroidota</taxon>
        <taxon>Flavobacteriia</taxon>
        <taxon>Flavobacteriales</taxon>
        <taxon>Flavobacteriaceae</taxon>
        <taxon>Poritiphilus</taxon>
    </lineage>
</organism>
<keyword evidence="2" id="KW-1185">Reference proteome</keyword>